<dbReference type="InterPro" id="IPR003560">
    <property type="entry name" value="DHB_DH"/>
</dbReference>
<dbReference type="PANTHER" id="PTHR24321">
    <property type="entry name" value="DEHYDROGENASES, SHORT CHAIN"/>
    <property type="match status" value="1"/>
</dbReference>
<dbReference type="SUPFAM" id="SSF51735">
    <property type="entry name" value="NAD(P)-binding Rossmann-fold domains"/>
    <property type="match status" value="1"/>
</dbReference>
<accession>A0A7I9UVK3</accession>
<comment type="similarity">
    <text evidence="1">Belongs to the short-chain dehydrogenases/reductases (SDR) family.</text>
</comment>
<dbReference type="GO" id="GO:0008667">
    <property type="term" value="F:2,3-dihydro-2,3-dihydroxybenzoate dehydrogenase activity"/>
    <property type="evidence" value="ECO:0007669"/>
    <property type="project" value="InterPro"/>
</dbReference>
<keyword evidence="2" id="KW-0560">Oxidoreductase</keyword>
<dbReference type="InterPro" id="IPR002347">
    <property type="entry name" value="SDR_fam"/>
</dbReference>
<organism evidence="4 5">
    <name type="scientific">Gordonia crocea</name>
    <dbReference type="NCBI Taxonomy" id="589162"/>
    <lineage>
        <taxon>Bacteria</taxon>
        <taxon>Bacillati</taxon>
        <taxon>Actinomycetota</taxon>
        <taxon>Actinomycetes</taxon>
        <taxon>Mycobacteriales</taxon>
        <taxon>Gordoniaceae</taxon>
        <taxon>Gordonia</taxon>
    </lineage>
</organism>
<dbReference type="OrthoDB" id="9803333at2"/>
<dbReference type="EMBL" id="BJOU01000001">
    <property type="protein sequence ID" value="GED97247.1"/>
    <property type="molecule type" value="Genomic_DNA"/>
</dbReference>
<dbReference type="SMART" id="SM00822">
    <property type="entry name" value="PKS_KR"/>
    <property type="match status" value="1"/>
</dbReference>
<dbReference type="InterPro" id="IPR020904">
    <property type="entry name" value="Sc_DH/Rdtase_CS"/>
</dbReference>
<dbReference type="AlphaFoldDB" id="A0A7I9UVK3"/>
<reference evidence="5" key="1">
    <citation type="submission" date="2019-06" db="EMBL/GenBank/DDBJ databases">
        <title>Gordonia isolated from sludge of a wastewater treatment plant.</title>
        <authorList>
            <person name="Tamura T."/>
            <person name="Aoyama K."/>
            <person name="Kang Y."/>
            <person name="Saito S."/>
            <person name="Akiyama N."/>
            <person name="Yazawa K."/>
            <person name="Gonoi T."/>
            <person name="Mikami Y."/>
        </authorList>
    </citation>
    <scope>NUCLEOTIDE SEQUENCE [LARGE SCALE GENOMIC DNA]</scope>
    <source>
        <strain evidence="5">NBRC 107697</strain>
    </source>
</reference>
<dbReference type="PROSITE" id="PS00061">
    <property type="entry name" value="ADH_SHORT"/>
    <property type="match status" value="1"/>
</dbReference>
<evidence type="ECO:0000256" key="1">
    <source>
        <dbReference type="ARBA" id="ARBA00006484"/>
    </source>
</evidence>
<dbReference type="FunFam" id="3.40.50.720:FF:000084">
    <property type="entry name" value="Short-chain dehydrogenase reductase"/>
    <property type="match status" value="1"/>
</dbReference>
<evidence type="ECO:0000259" key="3">
    <source>
        <dbReference type="SMART" id="SM00822"/>
    </source>
</evidence>
<proteinExistence type="inferred from homology"/>
<dbReference type="PANTHER" id="PTHR24321:SF13">
    <property type="entry name" value="2,3-DIHYDRO-2,3-DIHYDROXYBENZOATE DEHYDROGENASE"/>
    <property type="match status" value="1"/>
</dbReference>
<dbReference type="PRINTS" id="PR01397">
    <property type="entry name" value="DHBDHDRGNASE"/>
</dbReference>
<dbReference type="Proteomes" id="UP000444980">
    <property type="component" value="Unassembled WGS sequence"/>
</dbReference>
<sequence length="258" mass="25765">MAEASLAGKRALITGVAGGIGSAVAQAFADAGARLVLTDIDPAVTTVADRLGAASSVADLADRSAVARLVESAPRLLDGELTTVVHVGAALATGTLAAVDDDEWDRLVAVNLTGTMALIRAATGVLADGGSLTVVSSNSAATPRVGLGAYGATKAAVTSLVRSAGLELAPRGIRCNVITPGSTDTPMLRGMWPDSAPAQDSAAAVIAGTPEDFRLGIPLGRLAQPEDIAASAVFLASDAARHITLHDLRVDGGATLDQ</sequence>
<dbReference type="GO" id="GO:0019290">
    <property type="term" value="P:siderophore biosynthetic process"/>
    <property type="evidence" value="ECO:0007669"/>
    <property type="project" value="InterPro"/>
</dbReference>
<protein>
    <submittedName>
        <fullName evidence="4">2,3-dihydro-2,3-dihydroxybenzoate dehydrogenase</fullName>
    </submittedName>
</protein>
<dbReference type="Gene3D" id="3.40.50.720">
    <property type="entry name" value="NAD(P)-binding Rossmann-like Domain"/>
    <property type="match status" value="1"/>
</dbReference>
<dbReference type="RefSeq" id="WP_161926601.1">
    <property type="nucleotide sequence ID" value="NZ_BJOU01000001.1"/>
</dbReference>
<gene>
    <name evidence="4" type="ORF">nbrc107697_12860</name>
</gene>
<comment type="caution">
    <text evidence="4">The sequence shown here is derived from an EMBL/GenBank/DDBJ whole genome shotgun (WGS) entry which is preliminary data.</text>
</comment>
<name>A0A7I9UVK3_9ACTN</name>
<dbReference type="Pfam" id="PF13561">
    <property type="entry name" value="adh_short_C2"/>
    <property type="match status" value="1"/>
</dbReference>
<keyword evidence="5" id="KW-1185">Reference proteome</keyword>
<dbReference type="InterPro" id="IPR057326">
    <property type="entry name" value="KR_dom"/>
</dbReference>
<evidence type="ECO:0000313" key="5">
    <source>
        <dbReference type="Proteomes" id="UP000444980"/>
    </source>
</evidence>
<feature type="domain" description="Ketoreductase" evidence="3">
    <location>
        <begin position="9"/>
        <end position="181"/>
    </location>
</feature>
<evidence type="ECO:0000256" key="2">
    <source>
        <dbReference type="ARBA" id="ARBA00023002"/>
    </source>
</evidence>
<dbReference type="InterPro" id="IPR036291">
    <property type="entry name" value="NAD(P)-bd_dom_sf"/>
</dbReference>
<evidence type="ECO:0000313" key="4">
    <source>
        <dbReference type="EMBL" id="GED97247.1"/>
    </source>
</evidence>